<evidence type="ECO:0000313" key="2">
    <source>
        <dbReference type="EMBL" id="MBA4544502.1"/>
    </source>
</evidence>
<dbReference type="OrthoDB" id="4722315at2"/>
<dbReference type="Proteomes" id="UP000530514">
    <property type="component" value="Unassembled WGS sequence"/>
</dbReference>
<evidence type="ECO:0000256" key="1">
    <source>
        <dbReference type="SAM" id="Phobius"/>
    </source>
</evidence>
<feature type="transmembrane region" description="Helical" evidence="1">
    <location>
        <begin position="6"/>
        <end position="25"/>
    </location>
</feature>
<name>A0A7W1XD73_9BACL</name>
<keyword evidence="1" id="KW-0472">Membrane</keyword>
<protein>
    <submittedName>
        <fullName evidence="2">DUF1360 domain-containing protein</fullName>
    </submittedName>
</protein>
<reference evidence="2 3" key="1">
    <citation type="submission" date="2020-07" db="EMBL/GenBank/DDBJ databases">
        <authorList>
            <person name="Feng H."/>
        </authorList>
    </citation>
    <scope>NUCLEOTIDE SEQUENCE [LARGE SCALE GENOMIC DNA]</scope>
    <source>
        <strain evidence="3">s-11</strain>
    </source>
</reference>
<keyword evidence="3" id="KW-1185">Reference proteome</keyword>
<keyword evidence="1" id="KW-1133">Transmembrane helix</keyword>
<dbReference type="EMBL" id="JACEIP010000043">
    <property type="protein sequence ID" value="MBA4544502.1"/>
    <property type="molecule type" value="Genomic_DNA"/>
</dbReference>
<gene>
    <name evidence="2" type="ORF">H1164_16855</name>
</gene>
<accession>A0A7W1XD73</accession>
<organism evidence="2 3">
    <name type="scientific">Thermoactinomyces daqus</name>
    <dbReference type="NCBI Taxonomy" id="1329516"/>
    <lineage>
        <taxon>Bacteria</taxon>
        <taxon>Bacillati</taxon>
        <taxon>Bacillota</taxon>
        <taxon>Bacilli</taxon>
        <taxon>Bacillales</taxon>
        <taxon>Thermoactinomycetaceae</taxon>
        <taxon>Thermoactinomyces</taxon>
    </lineage>
</organism>
<dbReference type="InterPro" id="IPR010773">
    <property type="entry name" value="Mycophage_PG1_Gp7"/>
</dbReference>
<keyword evidence="1" id="KW-0812">Transmembrane</keyword>
<feature type="transmembrane region" description="Helical" evidence="1">
    <location>
        <begin position="66"/>
        <end position="89"/>
    </location>
</feature>
<evidence type="ECO:0000313" key="3">
    <source>
        <dbReference type="Proteomes" id="UP000530514"/>
    </source>
</evidence>
<comment type="caution">
    <text evidence="2">The sequence shown here is derived from an EMBL/GenBank/DDBJ whole genome shotgun (WGS) entry which is preliminary data.</text>
</comment>
<dbReference type="AlphaFoldDB" id="A0A7W1XD73"/>
<proteinExistence type="predicted"/>
<dbReference type="Pfam" id="PF07098">
    <property type="entry name" value="DUF1360"/>
    <property type="match status" value="1"/>
</dbReference>
<sequence>MSAISWFHFVVLILASFRLTHLIVFDEITSVIREPFVKITYEPDQSGQVIRQVNIIGSGWRRWMGMLLSCHWCVGVWSSLFLVALYIWIPASFPLHLILAVAGASAFIESRLYFG</sequence>